<dbReference type="SUPFAM" id="SSF47396">
    <property type="entry name" value="Transcription factor IIA (TFIIA), alpha-helical domain"/>
    <property type="match status" value="1"/>
</dbReference>
<dbReference type="CDD" id="cd10014">
    <property type="entry name" value="TFIIA_gamma_C"/>
    <property type="match status" value="1"/>
</dbReference>
<dbReference type="Ensembl" id="ENSSSCT00030044919.1">
    <property type="protein sequence ID" value="ENSSSCP00030020187.1"/>
    <property type="gene ID" value="ENSSSCG00030032500.1"/>
</dbReference>
<evidence type="ECO:0000313" key="11">
    <source>
        <dbReference type="Proteomes" id="UP000314985"/>
    </source>
</evidence>
<dbReference type="InterPro" id="IPR009088">
    <property type="entry name" value="TFIIA_b-brl"/>
</dbReference>
<organism evidence="9 12">
    <name type="scientific">Sus scrofa</name>
    <name type="common">Pig</name>
    <dbReference type="NCBI Taxonomy" id="9823"/>
    <lineage>
        <taxon>Eukaryota</taxon>
        <taxon>Metazoa</taxon>
        <taxon>Chordata</taxon>
        <taxon>Craniata</taxon>
        <taxon>Vertebrata</taxon>
        <taxon>Euteleostomi</taxon>
        <taxon>Mammalia</taxon>
        <taxon>Eutheria</taxon>
        <taxon>Laurasiatheria</taxon>
        <taxon>Artiodactyla</taxon>
        <taxon>Suina</taxon>
        <taxon>Suidae</taxon>
        <taxon>Sus</taxon>
    </lineage>
</organism>
<reference evidence="9" key="2">
    <citation type="submission" date="2025-05" db="UniProtKB">
        <authorList>
            <consortium name="Ensembl"/>
        </authorList>
    </citation>
    <scope>IDENTIFICATION</scope>
</reference>
<evidence type="ECO:0000259" key="8">
    <source>
        <dbReference type="Pfam" id="PF02751"/>
    </source>
</evidence>
<keyword evidence="5 6" id="KW-0539">Nucleus</keyword>
<protein>
    <recommendedName>
        <fullName evidence="6">Transcription initiation factor IIA subunit 2</fullName>
    </recommendedName>
</protein>
<comment type="function">
    <text evidence="6">TFIIA is a component of the transcription machinery of RNA polymerase II and plays an important role in transcriptional activation.</text>
</comment>
<dbReference type="Pfam" id="PF02751">
    <property type="entry name" value="TFIIA_gamma_C"/>
    <property type="match status" value="1"/>
</dbReference>
<dbReference type="Pfam" id="PF02268">
    <property type="entry name" value="TFIIA_gamma_N"/>
    <property type="match status" value="1"/>
</dbReference>
<feature type="domain" description="Transcription initiation factor IIA gamma subunit N-terminal" evidence="7">
    <location>
        <begin position="3"/>
        <end position="46"/>
    </location>
</feature>
<dbReference type="AlphaFoldDB" id="A0A8D1DJX1"/>
<dbReference type="PIRSF" id="PIRSF009415">
    <property type="entry name" value="Hum_TFIIA_gamma"/>
    <property type="match status" value="1"/>
</dbReference>
<dbReference type="Ensembl" id="ENSSSCT00035018438.1">
    <property type="protein sequence ID" value="ENSSSCP00035006457.1"/>
    <property type="gene ID" value="ENSSSCG00035014541.1"/>
</dbReference>
<accession>A0A8D1DJX1</accession>
<dbReference type="Ensembl" id="ENSSSCT00040019804.1">
    <property type="protein sequence ID" value="ENSSSCP00040008241.1"/>
    <property type="gene ID" value="ENSSSCG00040014765.1"/>
</dbReference>
<keyword evidence="3 6" id="KW-0805">Transcription regulation</keyword>
<evidence type="ECO:0000256" key="3">
    <source>
        <dbReference type="ARBA" id="ARBA00023015"/>
    </source>
</evidence>
<dbReference type="Ensembl" id="ENSSSCT00055030979.1">
    <property type="protein sequence ID" value="ENSSSCP00055024661.1"/>
    <property type="gene ID" value="ENSSSCG00055015731.1"/>
</dbReference>
<dbReference type="GO" id="GO:0006367">
    <property type="term" value="P:transcription initiation at RNA polymerase II promoter"/>
    <property type="evidence" value="ECO:0007669"/>
    <property type="project" value="InterPro"/>
</dbReference>
<reference evidence="10 11" key="1">
    <citation type="submission" date="2017-08" db="EMBL/GenBank/DDBJ databases">
        <title>USMARCv1.0.</title>
        <authorList>
            <person name="Hannum G.I."/>
            <person name="Koren S."/>
            <person name="Schroeder S.G."/>
            <person name="Chin S.C."/>
            <person name="Nonneman D.J."/>
            <person name="Becker S.A."/>
            <person name="Rosen B.D."/>
            <person name="Bickhart D.M."/>
            <person name="Putnam N.H."/>
            <person name="Green R.E."/>
            <person name="Tuggle C.K."/>
            <person name="Liu H."/>
            <person name="Rohrer G.A."/>
            <person name="Warr A."/>
            <person name="Hall R."/>
            <person name="Kim K."/>
            <person name="Hume D.A."/>
            <person name="Talbot R."/>
            <person name="Chow W."/>
            <person name="Howe K."/>
            <person name="Schwartz A.S."/>
            <person name="Watson M."/>
            <person name="Archibald A.L."/>
            <person name="Phillippy A.M."/>
            <person name="Smith T.P.L."/>
        </authorList>
    </citation>
    <scope>NUCLEOTIDE SEQUENCE [LARGE SCALE GENOMIC DNA]</scope>
</reference>
<evidence type="ECO:0000313" key="10">
    <source>
        <dbReference type="Ensembl" id="ENSSSCP00070034149.1"/>
    </source>
</evidence>
<keyword evidence="4 6" id="KW-0804">Transcription</keyword>
<dbReference type="Gene3D" id="1.10.287.190">
    <property type="entry name" value="Transcription factor IIA gamma subunit, alpha-helical domain"/>
    <property type="match status" value="1"/>
</dbReference>
<dbReference type="InterPro" id="IPR015872">
    <property type="entry name" value="TFIIA_gsu_N"/>
</dbReference>
<evidence type="ECO:0000256" key="6">
    <source>
        <dbReference type="PIRNR" id="PIRNR009415"/>
    </source>
</evidence>
<dbReference type="InterPro" id="IPR015871">
    <property type="entry name" value="TFIIA_gsu_C"/>
</dbReference>
<sequence length="108" mass="12086">IAHQLYRNTTLGVLIGTLDELTPSQQMTLQLALQVLLQFDEAINSAYAQKVRNSVYFRGSLSTSRFCNNVWTFVLDAVEFREVTELLKVDKAKTVACDDNNPGSSITE</sequence>
<dbReference type="Proteomes" id="UP000694725">
    <property type="component" value="Unplaced"/>
</dbReference>
<evidence type="ECO:0000256" key="4">
    <source>
        <dbReference type="ARBA" id="ARBA00023163"/>
    </source>
</evidence>
<dbReference type="GO" id="GO:0005672">
    <property type="term" value="C:transcription factor TFIIA complex"/>
    <property type="evidence" value="ECO:0007669"/>
    <property type="project" value="InterPro"/>
</dbReference>
<proteinExistence type="inferred from homology"/>
<dbReference type="SUPFAM" id="SSF50784">
    <property type="entry name" value="Transcription factor IIA (TFIIA), beta-barrel domain"/>
    <property type="match status" value="1"/>
</dbReference>
<feature type="domain" description="Transcription initiation factor IIA gamma subunit C-terminal" evidence="8">
    <location>
        <begin position="58"/>
        <end position="98"/>
    </location>
</feature>
<dbReference type="Proteomes" id="UP000694720">
    <property type="component" value="Unplaced"/>
</dbReference>
<dbReference type="InterPro" id="IPR003194">
    <property type="entry name" value="TFIIA_gsu"/>
</dbReference>
<evidence type="ECO:0000313" key="9">
    <source>
        <dbReference type="Ensembl" id="ENSSSCP00040008241.1"/>
    </source>
</evidence>
<dbReference type="Proteomes" id="UP000694570">
    <property type="component" value="Unplaced"/>
</dbReference>
<dbReference type="Gene3D" id="2.30.18.10">
    <property type="entry name" value="Transcription factor IIA (TFIIA), beta-barrel domain"/>
    <property type="match status" value="1"/>
</dbReference>
<dbReference type="Ensembl" id="ENSSSCT00065025079.1">
    <property type="protein sequence ID" value="ENSSSCP00065010243.1"/>
    <property type="gene ID" value="ENSSSCG00065018870.1"/>
</dbReference>
<dbReference type="Proteomes" id="UP000694724">
    <property type="component" value="Unplaced"/>
</dbReference>
<comment type="similarity">
    <text evidence="2 6">Belongs to the TFIIA subunit 2 family.</text>
</comment>
<dbReference type="InterPro" id="IPR009083">
    <property type="entry name" value="TFIIA_a-hlx"/>
</dbReference>
<evidence type="ECO:0000256" key="2">
    <source>
        <dbReference type="ARBA" id="ARBA00007675"/>
    </source>
</evidence>
<dbReference type="Proteomes" id="UP000694722">
    <property type="component" value="Unplaced"/>
</dbReference>
<name>A0A8D1DJX1_PIG</name>
<dbReference type="PANTHER" id="PTHR10966">
    <property type="entry name" value="TRANSCRIPTION INITIATION FACTOR IIA SUBUNIT 2"/>
    <property type="match status" value="1"/>
</dbReference>
<evidence type="ECO:0000256" key="5">
    <source>
        <dbReference type="ARBA" id="ARBA00023242"/>
    </source>
</evidence>
<evidence type="ECO:0000256" key="1">
    <source>
        <dbReference type="ARBA" id="ARBA00004123"/>
    </source>
</evidence>
<dbReference type="Ensembl" id="ENSSSCT00070040695.1">
    <property type="protein sequence ID" value="ENSSSCP00070034149.1"/>
    <property type="gene ID" value="ENSSSCG00070020469.1"/>
</dbReference>
<evidence type="ECO:0000259" key="7">
    <source>
        <dbReference type="Pfam" id="PF02268"/>
    </source>
</evidence>
<comment type="subcellular location">
    <subcellularLocation>
        <location evidence="1 6">Nucleus</location>
    </subcellularLocation>
</comment>
<evidence type="ECO:0000313" key="12">
    <source>
        <dbReference type="Proteomes" id="UP000694722"/>
    </source>
</evidence>
<dbReference type="Proteomes" id="UP000314985">
    <property type="component" value="Chromosome 7"/>
</dbReference>